<dbReference type="InterPro" id="IPR000847">
    <property type="entry name" value="LysR_HTH_N"/>
</dbReference>
<dbReference type="SUPFAM" id="SSF53850">
    <property type="entry name" value="Periplasmic binding protein-like II"/>
    <property type="match status" value="1"/>
</dbReference>
<reference evidence="5 6" key="1">
    <citation type="submission" date="2019-10" db="EMBL/GenBank/DDBJ databases">
        <title>Nocardioides novel species isolated from the excrement of Marmot.</title>
        <authorList>
            <person name="Zhang G."/>
        </authorList>
    </citation>
    <scope>NUCLEOTIDE SEQUENCE [LARGE SCALE GENOMIC DNA]</scope>
    <source>
        <strain evidence="6">zg-579</strain>
    </source>
</reference>
<comment type="caution">
    <text evidence="5">The sequence shown here is derived from an EMBL/GenBank/DDBJ whole genome shotgun (WGS) entry which is preliminary data.</text>
</comment>
<dbReference type="FunFam" id="1.10.10.10:FF:000001">
    <property type="entry name" value="LysR family transcriptional regulator"/>
    <property type="match status" value="1"/>
</dbReference>
<dbReference type="SUPFAM" id="SSF46785">
    <property type="entry name" value="Winged helix' DNA-binding domain"/>
    <property type="match status" value="1"/>
</dbReference>
<evidence type="ECO:0000256" key="2">
    <source>
        <dbReference type="ARBA" id="ARBA00023015"/>
    </source>
</evidence>
<dbReference type="Pfam" id="PF03466">
    <property type="entry name" value="LysR_substrate"/>
    <property type="match status" value="1"/>
</dbReference>
<keyword evidence="2" id="KW-0805">Transcription regulation</keyword>
<dbReference type="AlphaFoldDB" id="A0A6I3IZE1"/>
<dbReference type="GO" id="GO:0032993">
    <property type="term" value="C:protein-DNA complex"/>
    <property type="evidence" value="ECO:0007669"/>
    <property type="project" value="TreeGrafter"/>
</dbReference>
<dbReference type="InterPro" id="IPR036390">
    <property type="entry name" value="WH_DNA-bd_sf"/>
</dbReference>
<dbReference type="Gene3D" id="1.10.10.10">
    <property type="entry name" value="Winged helix-like DNA-binding domain superfamily/Winged helix DNA-binding domain"/>
    <property type="match status" value="1"/>
</dbReference>
<gene>
    <name evidence="5" type="ORF">GGQ22_03150</name>
</gene>
<dbReference type="PANTHER" id="PTHR30346">
    <property type="entry name" value="TRANSCRIPTIONAL DUAL REGULATOR HCAR-RELATED"/>
    <property type="match status" value="1"/>
</dbReference>
<dbReference type="GO" id="GO:0003700">
    <property type="term" value="F:DNA-binding transcription factor activity"/>
    <property type="evidence" value="ECO:0007669"/>
    <property type="project" value="InterPro"/>
</dbReference>
<dbReference type="PRINTS" id="PR00039">
    <property type="entry name" value="HTHLYSR"/>
</dbReference>
<comment type="similarity">
    <text evidence="1">Belongs to the LysR transcriptional regulatory family.</text>
</comment>
<dbReference type="Pfam" id="PF00126">
    <property type="entry name" value="HTH_1"/>
    <property type="match status" value="1"/>
</dbReference>
<accession>A0A6I3IZE1</accession>
<dbReference type="InterPro" id="IPR036388">
    <property type="entry name" value="WH-like_DNA-bd_sf"/>
</dbReference>
<dbReference type="EMBL" id="WLCI01000003">
    <property type="protein sequence ID" value="MTB94071.1"/>
    <property type="molecule type" value="Genomic_DNA"/>
</dbReference>
<dbReference type="PANTHER" id="PTHR30346:SF0">
    <property type="entry name" value="HCA OPERON TRANSCRIPTIONAL ACTIVATOR HCAR"/>
    <property type="match status" value="1"/>
</dbReference>
<sequence>MRIEQLEYLAAVTQHGSLRRASERLHISQPALSEALTKLERELGVTLLDRRRSGARISRQGQDLLQNMVDVLEAVDRLRQAAGDQGTATRLLRIGTVNAATSTLLVPALRLFQDRHPGATVEVLDAQQPEIHQGVVEGSLDLGLVNVLAGDDAPADLAGTALVHGRPVVVLPLGHPLAAQPAVTIDQLREERFVAMRAGYLMHRFAHRLFEGRMPRRCHTTDGAEMGKLMVAEGLGITVLPDYSVVGDPLERTGLLVCRPIAGDETAVTLVLRHREGQLPGRVRDLRAALVEVARGRRTPEPTGTVMEVVPSQTA</sequence>
<evidence type="ECO:0000313" key="6">
    <source>
        <dbReference type="Proteomes" id="UP000433406"/>
    </source>
</evidence>
<dbReference type="CDD" id="cd05466">
    <property type="entry name" value="PBP2_LTTR_substrate"/>
    <property type="match status" value="1"/>
</dbReference>
<protein>
    <submittedName>
        <fullName evidence="5">LysR family transcriptional regulator</fullName>
    </submittedName>
</protein>
<keyword evidence="3" id="KW-0238">DNA-binding</keyword>
<dbReference type="RefSeq" id="WP_171896144.1">
    <property type="nucleotide sequence ID" value="NZ_CP053660.1"/>
</dbReference>
<dbReference type="Proteomes" id="UP000433406">
    <property type="component" value="Unassembled WGS sequence"/>
</dbReference>
<organism evidence="5 6">
    <name type="scientific">Nocardioides marmotae</name>
    <dbReference type="NCBI Taxonomy" id="2663857"/>
    <lineage>
        <taxon>Bacteria</taxon>
        <taxon>Bacillati</taxon>
        <taxon>Actinomycetota</taxon>
        <taxon>Actinomycetes</taxon>
        <taxon>Propionibacteriales</taxon>
        <taxon>Nocardioidaceae</taxon>
        <taxon>Nocardioides</taxon>
    </lineage>
</organism>
<dbReference type="Gene3D" id="3.40.190.290">
    <property type="match status" value="1"/>
</dbReference>
<dbReference type="InterPro" id="IPR005119">
    <property type="entry name" value="LysR_subst-bd"/>
</dbReference>
<dbReference type="PROSITE" id="PS50931">
    <property type="entry name" value="HTH_LYSR"/>
    <property type="match status" value="1"/>
</dbReference>
<proteinExistence type="inferred from homology"/>
<keyword evidence="4" id="KW-0804">Transcription</keyword>
<name>A0A6I3IZE1_9ACTN</name>
<keyword evidence="6" id="KW-1185">Reference proteome</keyword>
<evidence type="ECO:0000256" key="1">
    <source>
        <dbReference type="ARBA" id="ARBA00009437"/>
    </source>
</evidence>
<evidence type="ECO:0000256" key="4">
    <source>
        <dbReference type="ARBA" id="ARBA00023163"/>
    </source>
</evidence>
<evidence type="ECO:0000313" key="5">
    <source>
        <dbReference type="EMBL" id="MTB94071.1"/>
    </source>
</evidence>
<evidence type="ECO:0000256" key="3">
    <source>
        <dbReference type="ARBA" id="ARBA00023125"/>
    </source>
</evidence>
<dbReference type="GO" id="GO:0003677">
    <property type="term" value="F:DNA binding"/>
    <property type="evidence" value="ECO:0007669"/>
    <property type="project" value="UniProtKB-KW"/>
</dbReference>